<dbReference type="EMBL" id="JANRMS010000588">
    <property type="protein sequence ID" value="KAJ3537297.1"/>
    <property type="molecule type" value="Genomic_DNA"/>
</dbReference>
<evidence type="ECO:0000313" key="1">
    <source>
        <dbReference type="EMBL" id="KAJ3537297.1"/>
    </source>
</evidence>
<dbReference type="Proteomes" id="UP001148629">
    <property type="component" value="Unassembled WGS sequence"/>
</dbReference>
<name>A0ACC1SDC3_9HYPO</name>
<comment type="caution">
    <text evidence="1">The sequence shown here is derived from an EMBL/GenBank/DDBJ whole genome shotgun (WGS) entry which is preliminary data.</text>
</comment>
<organism evidence="1 2">
    <name type="scientific">Fusarium decemcellulare</name>
    <dbReference type="NCBI Taxonomy" id="57161"/>
    <lineage>
        <taxon>Eukaryota</taxon>
        <taxon>Fungi</taxon>
        <taxon>Dikarya</taxon>
        <taxon>Ascomycota</taxon>
        <taxon>Pezizomycotina</taxon>
        <taxon>Sordariomycetes</taxon>
        <taxon>Hypocreomycetidae</taxon>
        <taxon>Hypocreales</taxon>
        <taxon>Nectriaceae</taxon>
        <taxon>Fusarium</taxon>
        <taxon>Fusarium decemcellulare species complex</taxon>
    </lineage>
</organism>
<evidence type="ECO:0000313" key="2">
    <source>
        <dbReference type="Proteomes" id="UP001148629"/>
    </source>
</evidence>
<accession>A0ACC1SDC3</accession>
<gene>
    <name evidence="1" type="ORF">NM208_g6369</name>
</gene>
<protein>
    <submittedName>
        <fullName evidence="1">Uncharacterized protein</fullName>
    </submittedName>
</protein>
<keyword evidence="2" id="KW-1185">Reference proteome</keyword>
<sequence length="378" mass="43705">MPRYRHLNSHNRDGSTEHQSRIDRGRSVFLDGMRGLAALCVFVEHFAFPFQPSLAYAYDGKVHRSPFQLPIFRLFYSGSPMVCIFFVISGVALSSKPVKLIESKQWATFNREMESAIFRRGIRLFGPTLVASFSIMGDPYMRPVFWNTQPRFVPGLWNQTSQWIEFVRQNVLLPSTWQDVPKKGHDVEYGYQLWTIPIEFWSSILLFATLLGSARLLSPYRLLLFATLVVFSLWLGRWDVALFYYGSAIARFLPLSGDVQRSYLGMFASRFPLYFGRISFALYITHVPTLSSFGWYLEQTFQERFDTEGELWNSLALILGFLPTFVISIALAEGYHRLIDVSFIKLARITEEFLTDWRGDFLDIVAVELLQPDVEQIV</sequence>
<reference evidence="1" key="1">
    <citation type="submission" date="2022-08" db="EMBL/GenBank/DDBJ databases">
        <title>Genome Sequence of Fusarium decemcellulare.</title>
        <authorList>
            <person name="Buettner E."/>
        </authorList>
    </citation>
    <scope>NUCLEOTIDE SEQUENCE</scope>
    <source>
        <strain evidence="1">Babe19</strain>
    </source>
</reference>
<proteinExistence type="predicted"/>